<name>A0ABP6Q715_9ACTN</name>
<keyword evidence="5" id="KW-1185">Reference proteome</keyword>
<dbReference type="SUPFAM" id="SSF46894">
    <property type="entry name" value="C-terminal effector domain of the bipartite response regulators"/>
    <property type="match status" value="1"/>
</dbReference>
<gene>
    <name evidence="4" type="ORF">GCM10010468_22820</name>
</gene>
<reference evidence="5" key="1">
    <citation type="journal article" date="2019" name="Int. J. Syst. Evol. Microbiol.">
        <title>The Global Catalogue of Microorganisms (GCM) 10K type strain sequencing project: providing services to taxonomists for standard genome sequencing and annotation.</title>
        <authorList>
            <consortium name="The Broad Institute Genomics Platform"/>
            <consortium name="The Broad Institute Genome Sequencing Center for Infectious Disease"/>
            <person name="Wu L."/>
            <person name="Ma J."/>
        </authorList>
    </citation>
    <scope>NUCLEOTIDE SEQUENCE [LARGE SCALE GENOMIC DNA]</scope>
    <source>
        <strain evidence="5">JCM 9377</strain>
    </source>
</reference>
<dbReference type="Gene3D" id="1.10.10.10">
    <property type="entry name" value="Winged helix-like DNA-binding domain superfamily/Winged helix DNA-binding domain"/>
    <property type="match status" value="1"/>
</dbReference>
<dbReference type="EMBL" id="BAAAUV010000005">
    <property type="protein sequence ID" value="GAA3206995.1"/>
    <property type="molecule type" value="Genomic_DNA"/>
</dbReference>
<evidence type="ECO:0000256" key="1">
    <source>
        <dbReference type="ARBA" id="ARBA00022741"/>
    </source>
</evidence>
<dbReference type="CDD" id="cd06170">
    <property type="entry name" value="LuxR_C_like"/>
    <property type="match status" value="1"/>
</dbReference>
<protein>
    <submittedName>
        <fullName evidence="4">LuxR family transcriptional regulator</fullName>
    </submittedName>
</protein>
<dbReference type="SMART" id="SM00421">
    <property type="entry name" value="HTH_LUXR"/>
    <property type="match status" value="1"/>
</dbReference>
<dbReference type="InterPro" id="IPR036388">
    <property type="entry name" value="WH-like_DNA-bd_sf"/>
</dbReference>
<dbReference type="PANTHER" id="PTHR16305:SF35">
    <property type="entry name" value="TRANSCRIPTIONAL ACTIVATOR DOMAIN"/>
    <property type="match status" value="1"/>
</dbReference>
<evidence type="ECO:0000313" key="4">
    <source>
        <dbReference type="EMBL" id="GAA3206995.1"/>
    </source>
</evidence>
<accession>A0ABP6Q715</accession>
<dbReference type="InterPro" id="IPR027417">
    <property type="entry name" value="P-loop_NTPase"/>
</dbReference>
<dbReference type="PROSITE" id="PS50043">
    <property type="entry name" value="HTH_LUXR_2"/>
    <property type="match status" value="1"/>
</dbReference>
<organism evidence="4 5">
    <name type="scientific">Actinocorallia longicatena</name>
    <dbReference type="NCBI Taxonomy" id="111803"/>
    <lineage>
        <taxon>Bacteria</taxon>
        <taxon>Bacillati</taxon>
        <taxon>Actinomycetota</taxon>
        <taxon>Actinomycetes</taxon>
        <taxon>Streptosporangiales</taxon>
        <taxon>Thermomonosporaceae</taxon>
        <taxon>Actinocorallia</taxon>
    </lineage>
</organism>
<dbReference type="InterPro" id="IPR041664">
    <property type="entry name" value="AAA_16"/>
</dbReference>
<evidence type="ECO:0000256" key="2">
    <source>
        <dbReference type="ARBA" id="ARBA00022840"/>
    </source>
</evidence>
<evidence type="ECO:0000259" key="3">
    <source>
        <dbReference type="PROSITE" id="PS50043"/>
    </source>
</evidence>
<dbReference type="InterPro" id="IPR016032">
    <property type="entry name" value="Sig_transdc_resp-reg_C-effctor"/>
</dbReference>
<proteinExistence type="predicted"/>
<comment type="caution">
    <text evidence="4">The sequence shown here is derived from an EMBL/GenBank/DDBJ whole genome shotgun (WGS) entry which is preliminary data.</text>
</comment>
<dbReference type="PRINTS" id="PR00038">
    <property type="entry name" value="HTHLUXR"/>
</dbReference>
<keyword evidence="2" id="KW-0067">ATP-binding</keyword>
<dbReference type="InterPro" id="IPR000792">
    <property type="entry name" value="Tscrpt_reg_LuxR_C"/>
</dbReference>
<sequence length="906" mass="96834">MVNRHQERDSLAGLLAGVREGQGRAIVVTGDAGVGKTALLDDMAARATAFQVLRVSGVQSEMELPFAGLHQLCAPLLDGLERLPAPQCQALRTAFGLAEGPPPARFLVGMAVLSLLSEASRANPLLCVADDLHWLDKASAQALGFAARRLGADPIGMVFGTRTPTEEIVGLYELRLVGLTNRHARELLAAALTGPLDERVRDQIVSETRGNPLALLELPRTLSREELAGGFGFPGAAQLSGRIEEGFTLQLKELPADTLLLLQLAAADPSGDSSLVWRAAERLGVTHEAAQPAADAGLAEFGHRINFRHPLLRLAAYRSAPARERHSVHLALAGSTDPDVDPDRWAWHRAQASTGPDEEVAADLERSAGRAQARGGPNAAAAFLEQAVVLTVDPARRIDRLLAAAQANLQAGSFDHALELVGIAEAEPLSELQSAKAGLLRGHVAFASGLGAEGALLLHQAGKRVEPLDLGLARETYLNAWMAGMFAGGLAEGGSMTDVSRTALKLPVSAEPDEAELVLEAISRVVVDGPAAAAGVLRRAVDAVLDSSLTPDEVVRWGWFGHAAAIARWDFANWRFLLSRELNVLRDVGAFDLMPIVMATLGTVVTWSGDFDASAALFAEADAVCEATGAPAAAFGPAMLSCLRGDEEEGLRRVQAMIAEVEVTGQGVSITYANWIAAVLYNGLGRFEEAMAAARASAESSAELFVAQWPLPELVESAVRCGETGVAEAALNRLAEWTTAGATDVGLGLEARSRALLSEGEAADGLYREAVERLGRTELRPELGRARLLHGEWLRREDRRADARRELRIAHELFTEIGMKAFAERARRELLAAGDRVRRETAENVVELTAQEALIVRLACEGRTNPEIGAQLFLSARTVEWHLRKVFGKLGITSRRELPAAIARRS</sequence>
<dbReference type="SUPFAM" id="SSF52540">
    <property type="entry name" value="P-loop containing nucleoside triphosphate hydrolases"/>
    <property type="match status" value="1"/>
</dbReference>
<evidence type="ECO:0000313" key="5">
    <source>
        <dbReference type="Proteomes" id="UP001501237"/>
    </source>
</evidence>
<dbReference type="Pfam" id="PF13191">
    <property type="entry name" value="AAA_16"/>
    <property type="match status" value="1"/>
</dbReference>
<feature type="domain" description="HTH luxR-type" evidence="3">
    <location>
        <begin position="841"/>
        <end position="906"/>
    </location>
</feature>
<dbReference type="Pfam" id="PF00196">
    <property type="entry name" value="GerE"/>
    <property type="match status" value="1"/>
</dbReference>
<keyword evidence="1" id="KW-0547">Nucleotide-binding</keyword>
<dbReference type="PANTHER" id="PTHR16305">
    <property type="entry name" value="TESTICULAR SOLUBLE ADENYLYL CYCLASE"/>
    <property type="match status" value="1"/>
</dbReference>
<dbReference type="Proteomes" id="UP001501237">
    <property type="component" value="Unassembled WGS sequence"/>
</dbReference>